<keyword evidence="1 5" id="KW-0963">Cytoplasm</keyword>
<dbReference type="FunFam" id="3.40.1780.10:FF:000005">
    <property type="entry name" value="S-adenosylmethionine:tRNA ribosyltransferase-isomerase"/>
    <property type="match status" value="1"/>
</dbReference>
<proteinExistence type="inferred from homology"/>
<sequence length="405" mass="45828">MIPDIRISEYDYGLPDERIAKFPLEKRDISKLLLYDNGRISEDVFYNLPDYLEAGETMVFNDTKVVPARLFFTRPTGAHIEVFCLEPYEPHDYNLSFASTGQCMWSCIAGNIKKWRNNEALSLYNPENDPFISSIDLKARMVARDGANVVVSFEWKEGLPFSAVLEHCGKIPIPPYLNRESVDSDYERYQTLYAMHRGSVAAPTAGLHFTEEVLKNIDAKGVDMERICLHVGAGTFLPVKSELIAGHRMHKEPFRVSRKTLCRIAQNAGSVIAVGTTSIRTLESLYYLGVKVLEGQVPDYVEQWSPYEREYTYTAKEALDALAGYLDKHGADAITASTGIIIVPGFRFRIVDKLVTNFHQPKSTLLLLISAFVGGDWRRIYDFAMENGFRFLSYGDSSLLNRRNA</sequence>
<dbReference type="Gene3D" id="3.40.1780.10">
    <property type="entry name" value="QueA-like"/>
    <property type="match status" value="1"/>
</dbReference>
<dbReference type="InterPro" id="IPR042119">
    <property type="entry name" value="QueA_dom2"/>
</dbReference>
<dbReference type="EC" id="2.4.99.17" evidence="5"/>
<comment type="pathway">
    <text evidence="5">tRNA modification; tRNA-queuosine biosynthesis.</text>
</comment>
<gene>
    <name evidence="5" type="primary">queA</name>
    <name evidence="6" type="ORF">IAB93_03165</name>
</gene>
<dbReference type="SUPFAM" id="SSF111337">
    <property type="entry name" value="QueA-like"/>
    <property type="match status" value="1"/>
</dbReference>
<comment type="catalytic activity">
    <reaction evidence="5">
        <text>7-aminomethyl-7-carbaguanosine(34) in tRNA + S-adenosyl-L-methionine = epoxyqueuosine(34) in tRNA + adenine + L-methionine + 2 H(+)</text>
        <dbReference type="Rhea" id="RHEA:32155"/>
        <dbReference type="Rhea" id="RHEA-COMP:10342"/>
        <dbReference type="Rhea" id="RHEA-COMP:18582"/>
        <dbReference type="ChEBI" id="CHEBI:15378"/>
        <dbReference type="ChEBI" id="CHEBI:16708"/>
        <dbReference type="ChEBI" id="CHEBI:57844"/>
        <dbReference type="ChEBI" id="CHEBI:59789"/>
        <dbReference type="ChEBI" id="CHEBI:82833"/>
        <dbReference type="ChEBI" id="CHEBI:194443"/>
        <dbReference type="EC" id="2.4.99.17"/>
    </reaction>
</comment>
<evidence type="ECO:0000256" key="5">
    <source>
        <dbReference type="HAMAP-Rule" id="MF_00113"/>
    </source>
</evidence>
<evidence type="ECO:0000256" key="4">
    <source>
        <dbReference type="ARBA" id="ARBA00022785"/>
    </source>
</evidence>
<dbReference type="EMBL" id="JADIME010000034">
    <property type="protein sequence ID" value="MBO8464979.1"/>
    <property type="molecule type" value="Genomic_DNA"/>
</dbReference>
<reference evidence="6" key="1">
    <citation type="submission" date="2020-10" db="EMBL/GenBank/DDBJ databases">
        <authorList>
            <person name="Gilroy R."/>
        </authorList>
    </citation>
    <scope>NUCLEOTIDE SEQUENCE</scope>
    <source>
        <strain evidence="6">10037</strain>
    </source>
</reference>
<evidence type="ECO:0000256" key="1">
    <source>
        <dbReference type="ARBA" id="ARBA00022490"/>
    </source>
</evidence>
<accession>A0A9D9I4A3</accession>
<comment type="similarity">
    <text evidence="5">Belongs to the QueA family.</text>
</comment>
<dbReference type="GO" id="GO:0008616">
    <property type="term" value="P:tRNA queuosine(34) biosynthetic process"/>
    <property type="evidence" value="ECO:0007669"/>
    <property type="project" value="UniProtKB-UniRule"/>
</dbReference>
<dbReference type="PANTHER" id="PTHR30307:SF0">
    <property type="entry name" value="S-ADENOSYLMETHIONINE:TRNA RIBOSYLTRANSFERASE-ISOMERASE"/>
    <property type="match status" value="1"/>
</dbReference>
<dbReference type="PANTHER" id="PTHR30307">
    <property type="entry name" value="S-ADENOSYLMETHIONINE:TRNA RIBOSYLTRANSFERASE-ISOMERASE"/>
    <property type="match status" value="1"/>
</dbReference>
<comment type="function">
    <text evidence="5">Transfers and isomerizes the ribose moiety from AdoMet to the 7-aminomethyl group of 7-deazaguanine (preQ1-tRNA) to give epoxyqueuosine (oQ-tRNA).</text>
</comment>
<keyword evidence="2 5" id="KW-0808">Transferase</keyword>
<evidence type="ECO:0000256" key="3">
    <source>
        <dbReference type="ARBA" id="ARBA00022691"/>
    </source>
</evidence>
<dbReference type="AlphaFoldDB" id="A0A9D9I4A3"/>
<dbReference type="GO" id="GO:0051075">
    <property type="term" value="F:S-adenosylmethionine:tRNA ribosyltransferase-isomerase activity"/>
    <property type="evidence" value="ECO:0007669"/>
    <property type="project" value="UniProtKB-EC"/>
</dbReference>
<dbReference type="Gene3D" id="2.40.10.240">
    <property type="entry name" value="QueA-like"/>
    <property type="match status" value="1"/>
</dbReference>
<dbReference type="Pfam" id="PF02547">
    <property type="entry name" value="Queuosine_synth"/>
    <property type="match status" value="1"/>
</dbReference>
<keyword evidence="4 5" id="KW-0671">Queuosine biosynthesis</keyword>
<evidence type="ECO:0000256" key="2">
    <source>
        <dbReference type="ARBA" id="ARBA00022679"/>
    </source>
</evidence>
<dbReference type="GO" id="GO:0005737">
    <property type="term" value="C:cytoplasm"/>
    <property type="evidence" value="ECO:0007669"/>
    <property type="project" value="UniProtKB-SubCell"/>
</dbReference>
<dbReference type="HAMAP" id="MF_00113">
    <property type="entry name" value="QueA"/>
    <property type="match status" value="1"/>
</dbReference>
<dbReference type="InterPro" id="IPR003699">
    <property type="entry name" value="QueA"/>
</dbReference>
<dbReference type="InterPro" id="IPR036100">
    <property type="entry name" value="QueA_sf"/>
</dbReference>
<organism evidence="6 7">
    <name type="scientific">Candidatus Merdivivens pullistercoris</name>
    <dbReference type="NCBI Taxonomy" id="2840873"/>
    <lineage>
        <taxon>Bacteria</taxon>
        <taxon>Pseudomonadati</taxon>
        <taxon>Bacteroidota</taxon>
        <taxon>Bacteroidia</taxon>
        <taxon>Bacteroidales</taxon>
        <taxon>Muribaculaceae</taxon>
        <taxon>Muribaculaceae incertae sedis</taxon>
        <taxon>Candidatus Merdivivens</taxon>
    </lineage>
</organism>
<name>A0A9D9I4A3_9BACT</name>
<keyword evidence="3 5" id="KW-0949">S-adenosyl-L-methionine</keyword>
<protein>
    <recommendedName>
        <fullName evidence="5">S-adenosylmethionine:tRNA ribosyltransferase-isomerase</fullName>
        <ecNumber evidence="5">2.4.99.17</ecNumber>
    </recommendedName>
    <alternativeName>
        <fullName evidence="5">Queuosine biosynthesis protein QueA</fullName>
    </alternativeName>
</protein>
<dbReference type="InterPro" id="IPR042118">
    <property type="entry name" value="QueA_dom1"/>
</dbReference>
<comment type="subunit">
    <text evidence="5">Monomer.</text>
</comment>
<dbReference type="Proteomes" id="UP000823597">
    <property type="component" value="Unassembled WGS sequence"/>
</dbReference>
<evidence type="ECO:0000313" key="6">
    <source>
        <dbReference type="EMBL" id="MBO8464979.1"/>
    </source>
</evidence>
<comment type="subcellular location">
    <subcellularLocation>
        <location evidence="5">Cytoplasm</location>
    </subcellularLocation>
</comment>
<comment type="caution">
    <text evidence="6">The sequence shown here is derived from an EMBL/GenBank/DDBJ whole genome shotgun (WGS) entry which is preliminary data.</text>
</comment>
<reference evidence="6" key="2">
    <citation type="journal article" date="2021" name="PeerJ">
        <title>Extensive microbial diversity within the chicken gut microbiome revealed by metagenomics and culture.</title>
        <authorList>
            <person name="Gilroy R."/>
            <person name="Ravi A."/>
            <person name="Getino M."/>
            <person name="Pursley I."/>
            <person name="Horton D.L."/>
            <person name="Alikhan N.F."/>
            <person name="Baker D."/>
            <person name="Gharbi K."/>
            <person name="Hall N."/>
            <person name="Watson M."/>
            <person name="Adriaenssens E.M."/>
            <person name="Foster-Nyarko E."/>
            <person name="Jarju S."/>
            <person name="Secka A."/>
            <person name="Antonio M."/>
            <person name="Oren A."/>
            <person name="Chaudhuri R.R."/>
            <person name="La Ragione R."/>
            <person name="Hildebrand F."/>
            <person name="Pallen M.J."/>
        </authorList>
    </citation>
    <scope>NUCLEOTIDE SEQUENCE</scope>
    <source>
        <strain evidence="6">10037</strain>
    </source>
</reference>
<evidence type="ECO:0000313" key="7">
    <source>
        <dbReference type="Proteomes" id="UP000823597"/>
    </source>
</evidence>